<accession>A0AAD7H127</accession>
<proteinExistence type="predicted"/>
<dbReference type="EMBL" id="JARKIE010000002">
    <property type="protein sequence ID" value="KAJ7709545.1"/>
    <property type="molecule type" value="Genomic_DNA"/>
</dbReference>
<sequence length="116" mass="13477">MHGRTPKYDVFSRNCLWLTECILYTTGRRYADHWRADYIVPIGLGRYIDGSIGATRATAEIWSNDPATSFFIDAGLQVLKGVQWLFSLPAGNNRIRYPDEEIGEILWEWENRKDLH</sequence>
<comment type="caution">
    <text evidence="1">The sequence shown here is derived from an EMBL/GenBank/DDBJ whole genome shotgun (WGS) entry which is preliminary data.</text>
</comment>
<dbReference type="Proteomes" id="UP001221757">
    <property type="component" value="Unassembled WGS sequence"/>
</dbReference>
<keyword evidence="2" id="KW-1185">Reference proteome</keyword>
<organism evidence="1 2">
    <name type="scientific">Mycena rosella</name>
    <name type="common">Pink bonnet</name>
    <name type="synonym">Agaricus rosellus</name>
    <dbReference type="NCBI Taxonomy" id="1033263"/>
    <lineage>
        <taxon>Eukaryota</taxon>
        <taxon>Fungi</taxon>
        <taxon>Dikarya</taxon>
        <taxon>Basidiomycota</taxon>
        <taxon>Agaricomycotina</taxon>
        <taxon>Agaricomycetes</taxon>
        <taxon>Agaricomycetidae</taxon>
        <taxon>Agaricales</taxon>
        <taxon>Marasmiineae</taxon>
        <taxon>Mycenaceae</taxon>
        <taxon>Mycena</taxon>
    </lineage>
</organism>
<name>A0AAD7H127_MYCRO</name>
<evidence type="ECO:0000313" key="1">
    <source>
        <dbReference type="EMBL" id="KAJ7709545.1"/>
    </source>
</evidence>
<evidence type="ECO:0000313" key="2">
    <source>
        <dbReference type="Proteomes" id="UP001221757"/>
    </source>
</evidence>
<dbReference type="AlphaFoldDB" id="A0AAD7H127"/>
<reference evidence="1" key="1">
    <citation type="submission" date="2023-03" db="EMBL/GenBank/DDBJ databases">
        <title>Massive genome expansion in bonnet fungi (Mycena s.s.) driven by repeated elements and novel gene families across ecological guilds.</title>
        <authorList>
            <consortium name="Lawrence Berkeley National Laboratory"/>
            <person name="Harder C.B."/>
            <person name="Miyauchi S."/>
            <person name="Viragh M."/>
            <person name="Kuo A."/>
            <person name="Thoen E."/>
            <person name="Andreopoulos B."/>
            <person name="Lu D."/>
            <person name="Skrede I."/>
            <person name="Drula E."/>
            <person name="Henrissat B."/>
            <person name="Morin E."/>
            <person name="Kohler A."/>
            <person name="Barry K."/>
            <person name="LaButti K."/>
            <person name="Morin E."/>
            <person name="Salamov A."/>
            <person name="Lipzen A."/>
            <person name="Mereny Z."/>
            <person name="Hegedus B."/>
            <person name="Baldrian P."/>
            <person name="Stursova M."/>
            <person name="Weitz H."/>
            <person name="Taylor A."/>
            <person name="Grigoriev I.V."/>
            <person name="Nagy L.G."/>
            <person name="Martin F."/>
            <person name="Kauserud H."/>
        </authorList>
    </citation>
    <scope>NUCLEOTIDE SEQUENCE</scope>
    <source>
        <strain evidence="1">CBHHK067</strain>
    </source>
</reference>
<protein>
    <submittedName>
        <fullName evidence="1">Uncharacterized protein</fullName>
    </submittedName>
</protein>
<gene>
    <name evidence="1" type="ORF">B0H17DRAFT_1028297</name>
</gene>